<evidence type="ECO:0000313" key="6">
    <source>
        <dbReference type="Proteomes" id="UP000001930"/>
    </source>
</evidence>
<dbReference type="InterPro" id="IPR006683">
    <property type="entry name" value="Thioestr_dom"/>
</dbReference>
<reference evidence="5 6" key="1">
    <citation type="journal article" date="2005" name="BMC Genomics">
        <title>Bacterial genome adaptation to niches: divergence of the potential virulence genes in three Burkholderia species of different survival strategies.</title>
        <authorList>
            <person name="Kim H.S."/>
            <person name="Schell M.A."/>
            <person name="Yu Y."/>
            <person name="Ulrich R.L."/>
            <person name="Sarria S.H."/>
            <person name="Nierman W.C."/>
            <person name="DeShazer D."/>
        </authorList>
    </citation>
    <scope>NUCLEOTIDE SEQUENCE [LARGE SCALE GENOMIC DNA]</scope>
    <source>
        <strain evidence="6">ATCC 700388 / DSM 13276 / CCUG 48851 / CIP 106301 / E264</strain>
    </source>
</reference>
<dbReference type="EMBL" id="CP000086">
    <property type="protein sequence ID" value="ABC37759.1"/>
    <property type="molecule type" value="Genomic_DNA"/>
</dbReference>
<dbReference type="GO" id="GO:0052816">
    <property type="term" value="F:long-chain fatty acyl-CoA hydrolase activity"/>
    <property type="evidence" value="ECO:0007669"/>
    <property type="project" value="TreeGrafter"/>
</dbReference>
<evidence type="ECO:0000259" key="4">
    <source>
        <dbReference type="PROSITE" id="PS51770"/>
    </source>
</evidence>
<evidence type="ECO:0000256" key="2">
    <source>
        <dbReference type="ARBA" id="ARBA00022801"/>
    </source>
</evidence>
<dbReference type="KEGG" id="bte:BTH_I0571"/>
<evidence type="ECO:0000256" key="1">
    <source>
        <dbReference type="ARBA" id="ARBA00010458"/>
    </source>
</evidence>
<dbReference type="InterPro" id="IPR040170">
    <property type="entry name" value="Cytosol_ACT"/>
</dbReference>
<keyword evidence="2 3" id="KW-0378">Hydrolase</keyword>
<keyword evidence="6" id="KW-1185">Reference proteome</keyword>
<evidence type="ECO:0000256" key="3">
    <source>
        <dbReference type="PROSITE-ProRule" id="PRU01106"/>
    </source>
</evidence>
<dbReference type="PANTHER" id="PTHR11049">
    <property type="entry name" value="ACYL COENZYME A THIOESTER HYDROLASE"/>
    <property type="match status" value="1"/>
</dbReference>
<dbReference type="Pfam" id="PF03061">
    <property type="entry name" value="4HBT"/>
    <property type="match status" value="1"/>
</dbReference>
<dbReference type="GO" id="GO:0006637">
    <property type="term" value="P:acyl-CoA metabolic process"/>
    <property type="evidence" value="ECO:0007669"/>
    <property type="project" value="TreeGrafter"/>
</dbReference>
<accession>Q2T121</accession>
<dbReference type="InterPro" id="IPR029069">
    <property type="entry name" value="HotDog_dom_sf"/>
</dbReference>
<dbReference type="GO" id="GO:0009062">
    <property type="term" value="P:fatty acid catabolic process"/>
    <property type="evidence" value="ECO:0007669"/>
    <property type="project" value="TreeGrafter"/>
</dbReference>
<dbReference type="InterPro" id="IPR033120">
    <property type="entry name" value="HOTDOG_ACOT"/>
</dbReference>
<dbReference type="Gene3D" id="3.10.129.10">
    <property type="entry name" value="Hotdog Thioesterase"/>
    <property type="match status" value="1"/>
</dbReference>
<dbReference type="AlphaFoldDB" id="Q2T121"/>
<dbReference type="SUPFAM" id="SSF54637">
    <property type="entry name" value="Thioesterase/thiol ester dehydrase-isomerase"/>
    <property type="match status" value="1"/>
</dbReference>
<dbReference type="HOGENOM" id="CLU_1212957_0_0_4"/>
<dbReference type="GO" id="GO:0005829">
    <property type="term" value="C:cytosol"/>
    <property type="evidence" value="ECO:0007669"/>
    <property type="project" value="TreeGrafter"/>
</dbReference>
<dbReference type="Proteomes" id="UP000001930">
    <property type="component" value="Chromosome I"/>
</dbReference>
<feature type="domain" description="HotDog ACOT-type" evidence="4">
    <location>
        <begin position="105"/>
        <end position="218"/>
    </location>
</feature>
<gene>
    <name evidence="5" type="ordered locus">BTH_I0571</name>
</gene>
<proteinExistence type="inferred from homology"/>
<evidence type="ECO:0000313" key="5">
    <source>
        <dbReference type="EMBL" id="ABC37759.1"/>
    </source>
</evidence>
<dbReference type="CDD" id="cd03442">
    <property type="entry name" value="BFIT_BACH"/>
    <property type="match status" value="1"/>
</dbReference>
<comment type="similarity">
    <text evidence="1">Belongs to the acyl coenzyme A hydrolase family.</text>
</comment>
<protein>
    <submittedName>
        <fullName evidence="5">Thioesterase domain protein</fullName>
    </submittedName>
</protein>
<name>Q2T121_BURTA</name>
<dbReference type="PROSITE" id="PS51770">
    <property type="entry name" value="HOTDOG_ACOT"/>
    <property type="match status" value="1"/>
</dbReference>
<sequence>MRIGPAWPAADAARIARYAVAARAATRRRPYGSAHAGAPHLRRGLRGPAPIHTFSYNFRTLHCLRSRFAPLPAASPATAAESARAGCLSFKMEASTMTDSPMQLPQKPPALRVVPQPSDANVHGDVFGGWIMAQVDIAGSIPASRRANGRVATVAVNSFLFKQPVFVGDLLSFYASIVKTGNTSVTVDVEVYAQRMSLMSEIVKVTEATLTYVATDADRRPRALPPLE</sequence>
<dbReference type="PANTHER" id="PTHR11049:SF5">
    <property type="entry name" value="ACYL-COA THIOESTER HYDROLASE YCIA"/>
    <property type="match status" value="1"/>
</dbReference>
<organism evidence="5 6">
    <name type="scientific">Burkholderia thailandensis (strain ATCC 700388 / DSM 13276 / CCUG 48851 / CIP 106301 / E264)</name>
    <dbReference type="NCBI Taxonomy" id="271848"/>
    <lineage>
        <taxon>Bacteria</taxon>
        <taxon>Pseudomonadati</taxon>
        <taxon>Pseudomonadota</taxon>
        <taxon>Betaproteobacteria</taxon>
        <taxon>Burkholderiales</taxon>
        <taxon>Burkholderiaceae</taxon>
        <taxon>Burkholderia</taxon>
        <taxon>pseudomallei group</taxon>
    </lineage>
</organism>